<gene>
    <name evidence="2" type="ORF">PCOR1329_LOCUS32335</name>
</gene>
<dbReference type="Proteomes" id="UP001189429">
    <property type="component" value="Unassembled WGS sequence"/>
</dbReference>
<feature type="non-terminal residue" evidence="2">
    <location>
        <position position="336"/>
    </location>
</feature>
<evidence type="ECO:0000313" key="3">
    <source>
        <dbReference type="Proteomes" id="UP001189429"/>
    </source>
</evidence>
<accession>A0ABN9ST35</accession>
<protein>
    <submittedName>
        <fullName evidence="2">Uncharacterized protein</fullName>
    </submittedName>
</protein>
<reference evidence="2" key="1">
    <citation type="submission" date="2023-10" db="EMBL/GenBank/DDBJ databases">
        <authorList>
            <person name="Chen Y."/>
            <person name="Shah S."/>
            <person name="Dougan E. K."/>
            <person name="Thang M."/>
            <person name="Chan C."/>
        </authorList>
    </citation>
    <scope>NUCLEOTIDE SEQUENCE [LARGE SCALE GENOMIC DNA]</scope>
</reference>
<dbReference type="EMBL" id="CAUYUJ010013058">
    <property type="protein sequence ID" value="CAK0835375.1"/>
    <property type="molecule type" value="Genomic_DNA"/>
</dbReference>
<keyword evidence="3" id="KW-1185">Reference proteome</keyword>
<comment type="caution">
    <text evidence="2">The sequence shown here is derived from an EMBL/GenBank/DDBJ whole genome shotgun (WGS) entry which is preliminary data.</text>
</comment>
<evidence type="ECO:0000256" key="1">
    <source>
        <dbReference type="SAM" id="MobiDB-lite"/>
    </source>
</evidence>
<proteinExistence type="predicted"/>
<sequence length="336" mass="36286">MSDDSLIASLDPAAWASLRGKECGWGRLDVQKTAAALVEQPPAGVIEKVKAGVEWKGQQLISLKDEPDVKAVVQNAVWLTAFLQAYDARVAPVYCIADVLLWIDEHNCSGKLLNATLHKSKEVIALQQAGEVKKLISYLRYLWRASAKSRNRTVQILAKKPKPAVAGAPAAALEDAPVEAGETCDDAMNDLDQTALCDLPDDDAMNDLETALRDLPDSVEAFIEMFACEPEETDGVEATLQSDGGQSVNTDDDTLFMGAMSAMGLHDLGVEPLGLNCQTAEETAAAIEGAPCAKKPKYADDVMEFVSGLPLPSVDPLEPKRELRKQRLQKNIDKAN</sequence>
<feature type="region of interest" description="Disordered" evidence="1">
    <location>
        <begin position="309"/>
        <end position="336"/>
    </location>
</feature>
<evidence type="ECO:0000313" key="2">
    <source>
        <dbReference type="EMBL" id="CAK0835375.1"/>
    </source>
</evidence>
<organism evidence="2 3">
    <name type="scientific">Prorocentrum cordatum</name>
    <dbReference type="NCBI Taxonomy" id="2364126"/>
    <lineage>
        <taxon>Eukaryota</taxon>
        <taxon>Sar</taxon>
        <taxon>Alveolata</taxon>
        <taxon>Dinophyceae</taxon>
        <taxon>Prorocentrales</taxon>
        <taxon>Prorocentraceae</taxon>
        <taxon>Prorocentrum</taxon>
    </lineage>
</organism>
<name>A0ABN9ST35_9DINO</name>